<evidence type="ECO:0000313" key="2">
    <source>
        <dbReference type="EMBL" id="KPP77862.1"/>
    </source>
</evidence>
<evidence type="ECO:0000256" key="1">
    <source>
        <dbReference type="SAM" id="MobiDB-lite"/>
    </source>
</evidence>
<proteinExistence type="predicted"/>
<name>A0A0P7VUP7_SCLFO</name>
<gene>
    <name evidence="2" type="ORF">Z043_102684</name>
</gene>
<dbReference type="Proteomes" id="UP000034805">
    <property type="component" value="Unassembled WGS sequence"/>
</dbReference>
<evidence type="ECO:0000313" key="3">
    <source>
        <dbReference type="Proteomes" id="UP000034805"/>
    </source>
</evidence>
<feature type="region of interest" description="Disordered" evidence="1">
    <location>
        <begin position="127"/>
        <end position="156"/>
    </location>
</feature>
<dbReference type="EMBL" id="JARO02000641">
    <property type="protein sequence ID" value="KPP77862.1"/>
    <property type="molecule type" value="Genomic_DNA"/>
</dbReference>
<accession>A0A0P7VUP7</accession>
<reference evidence="2 3" key="1">
    <citation type="submission" date="2015-08" db="EMBL/GenBank/DDBJ databases">
        <title>The genome of the Asian arowana (Scleropages formosus).</title>
        <authorList>
            <person name="Tan M.H."/>
            <person name="Gan H.M."/>
            <person name="Croft L.J."/>
            <person name="Austin C.M."/>
        </authorList>
    </citation>
    <scope>NUCLEOTIDE SEQUENCE [LARGE SCALE GENOMIC DNA]</scope>
    <source>
        <strain evidence="2">Aro1</strain>
    </source>
</reference>
<comment type="caution">
    <text evidence="2">The sequence shown here is derived from an EMBL/GenBank/DDBJ whole genome shotgun (WGS) entry which is preliminary data.</text>
</comment>
<dbReference type="AlphaFoldDB" id="A0A0P7VUP7"/>
<feature type="compositionally biased region" description="Polar residues" evidence="1">
    <location>
        <begin position="127"/>
        <end position="140"/>
    </location>
</feature>
<feature type="non-terminal residue" evidence="2">
    <location>
        <position position="1"/>
    </location>
</feature>
<sequence>TNYPGSWVHPENQEWPSSDSELAKKEDVNLDTVFQIADNLQVSPIVCMAKVQATEMPVSFFDLSPSSSGQLNSTEPAGSNALPILMDSMKASPRGLVPAGGMSVAVLNDISPDGAFAIIHPDSLQQANYSGNQDRTSNDSPALDFSRKVPSNTRDPLTFLGETLQANVTLS</sequence>
<organism evidence="2 3">
    <name type="scientific">Scleropages formosus</name>
    <name type="common">Asian bonytongue</name>
    <name type="synonym">Osteoglossum formosum</name>
    <dbReference type="NCBI Taxonomy" id="113540"/>
    <lineage>
        <taxon>Eukaryota</taxon>
        <taxon>Metazoa</taxon>
        <taxon>Chordata</taxon>
        <taxon>Craniata</taxon>
        <taxon>Vertebrata</taxon>
        <taxon>Euteleostomi</taxon>
        <taxon>Actinopterygii</taxon>
        <taxon>Neopterygii</taxon>
        <taxon>Teleostei</taxon>
        <taxon>Osteoglossocephala</taxon>
        <taxon>Osteoglossomorpha</taxon>
        <taxon>Osteoglossiformes</taxon>
        <taxon>Osteoglossidae</taxon>
        <taxon>Scleropages</taxon>
    </lineage>
</organism>
<protein>
    <submittedName>
        <fullName evidence="2">Uncharacterized protein</fullName>
    </submittedName>
</protein>